<feature type="compositionally biased region" description="Basic and acidic residues" evidence="1">
    <location>
        <begin position="89"/>
        <end position="101"/>
    </location>
</feature>
<evidence type="ECO:0000256" key="1">
    <source>
        <dbReference type="SAM" id="MobiDB-lite"/>
    </source>
</evidence>
<keyword evidence="3" id="KW-1185">Reference proteome</keyword>
<dbReference type="AlphaFoldDB" id="A0ABD0JG80"/>
<comment type="caution">
    <text evidence="2">The sequence shown here is derived from an EMBL/GenBank/DDBJ whole genome shotgun (WGS) entry which is preliminary data.</text>
</comment>
<dbReference type="Proteomes" id="UP001519460">
    <property type="component" value="Unassembled WGS sequence"/>
</dbReference>
<protein>
    <submittedName>
        <fullName evidence="2">Uncharacterized protein</fullName>
    </submittedName>
</protein>
<accession>A0ABD0JG80</accession>
<name>A0ABD0JG80_9CAEN</name>
<dbReference type="EMBL" id="JACVVK020000453">
    <property type="protein sequence ID" value="KAK7473936.1"/>
    <property type="molecule type" value="Genomic_DNA"/>
</dbReference>
<proteinExistence type="predicted"/>
<feature type="compositionally biased region" description="Basic and acidic residues" evidence="1">
    <location>
        <begin position="130"/>
        <end position="140"/>
    </location>
</feature>
<reference evidence="2 3" key="1">
    <citation type="journal article" date="2023" name="Sci. Data">
        <title>Genome assembly of the Korean intertidal mud-creeper Batillaria attramentaria.</title>
        <authorList>
            <person name="Patra A.K."/>
            <person name="Ho P.T."/>
            <person name="Jun S."/>
            <person name="Lee S.J."/>
            <person name="Kim Y."/>
            <person name="Won Y.J."/>
        </authorList>
    </citation>
    <scope>NUCLEOTIDE SEQUENCE [LARGE SCALE GENOMIC DNA]</scope>
    <source>
        <strain evidence="2">Wonlab-2016</strain>
    </source>
</reference>
<evidence type="ECO:0000313" key="3">
    <source>
        <dbReference type="Proteomes" id="UP001519460"/>
    </source>
</evidence>
<feature type="non-terminal residue" evidence="2">
    <location>
        <position position="192"/>
    </location>
</feature>
<sequence>MQPALLVLELNAGDQANDALVYVGGFPAVRMGLLHCEPGMNRQASSCGTIADGSSQDRGIGNQKQRQRALQKGTWRQVRKWQHFLVDRTRGGIGQERETARTPEAASSSREEPRLAVCPNSSHAQGARPNKGDPVTRSDPSHFSPRPPRCEISEQIDKGGWVATKGCILPVYHAVKGYINRTGNKDKHDTSP</sequence>
<organism evidence="2 3">
    <name type="scientific">Batillaria attramentaria</name>
    <dbReference type="NCBI Taxonomy" id="370345"/>
    <lineage>
        <taxon>Eukaryota</taxon>
        <taxon>Metazoa</taxon>
        <taxon>Spiralia</taxon>
        <taxon>Lophotrochozoa</taxon>
        <taxon>Mollusca</taxon>
        <taxon>Gastropoda</taxon>
        <taxon>Caenogastropoda</taxon>
        <taxon>Sorbeoconcha</taxon>
        <taxon>Cerithioidea</taxon>
        <taxon>Batillariidae</taxon>
        <taxon>Batillaria</taxon>
    </lineage>
</organism>
<gene>
    <name evidence="2" type="ORF">BaRGS_00034841</name>
</gene>
<feature type="region of interest" description="Disordered" evidence="1">
    <location>
        <begin position="89"/>
        <end position="152"/>
    </location>
</feature>
<evidence type="ECO:0000313" key="2">
    <source>
        <dbReference type="EMBL" id="KAK7473936.1"/>
    </source>
</evidence>